<evidence type="ECO:0000313" key="2">
    <source>
        <dbReference type="EMBL" id="GAG31349.1"/>
    </source>
</evidence>
<dbReference type="EMBL" id="BARS01047960">
    <property type="protein sequence ID" value="GAG31349.1"/>
    <property type="molecule type" value="Genomic_DNA"/>
</dbReference>
<gene>
    <name evidence="2" type="ORF">S01H1_71969</name>
</gene>
<name>X0WK32_9ZZZZ</name>
<feature type="region of interest" description="Disordered" evidence="1">
    <location>
        <begin position="1"/>
        <end position="26"/>
    </location>
</feature>
<organism evidence="2">
    <name type="scientific">marine sediment metagenome</name>
    <dbReference type="NCBI Taxonomy" id="412755"/>
    <lineage>
        <taxon>unclassified sequences</taxon>
        <taxon>metagenomes</taxon>
        <taxon>ecological metagenomes</taxon>
    </lineage>
</organism>
<accession>X0WK32</accession>
<comment type="caution">
    <text evidence="2">The sequence shown here is derived from an EMBL/GenBank/DDBJ whole genome shotgun (WGS) entry which is preliminary data.</text>
</comment>
<reference evidence="2" key="1">
    <citation type="journal article" date="2014" name="Front. Microbiol.">
        <title>High frequency of phylogenetically diverse reductive dehalogenase-homologous genes in deep subseafloor sedimentary metagenomes.</title>
        <authorList>
            <person name="Kawai M."/>
            <person name="Futagami T."/>
            <person name="Toyoda A."/>
            <person name="Takaki Y."/>
            <person name="Nishi S."/>
            <person name="Hori S."/>
            <person name="Arai W."/>
            <person name="Tsubouchi T."/>
            <person name="Morono Y."/>
            <person name="Uchiyama I."/>
            <person name="Ito T."/>
            <person name="Fujiyama A."/>
            <person name="Inagaki F."/>
            <person name="Takami H."/>
        </authorList>
    </citation>
    <scope>NUCLEOTIDE SEQUENCE</scope>
    <source>
        <strain evidence="2">Expedition CK06-06</strain>
    </source>
</reference>
<proteinExistence type="predicted"/>
<dbReference type="AlphaFoldDB" id="X0WK32"/>
<feature type="non-terminal residue" evidence="2">
    <location>
        <position position="52"/>
    </location>
</feature>
<sequence length="52" mass="5976">MSMKPHKWGSSHTEENNLVKSLPKHLRGSKVVDKAVNELYKLDFLIRVKKTG</sequence>
<evidence type="ECO:0000256" key="1">
    <source>
        <dbReference type="SAM" id="MobiDB-lite"/>
    </source>
</evidence>
<protein>
    <submittedName>
        <fullName evidence="2">Uncharacterized protein</fullName>
    </submittedName>
</protein>